<dbReference type="PANTHER" id="PTHR33204:SF37">
    <property type="entry name" value="HTH-TYPE TRANSCRIPTIONAL REGULATOR YODB"/>
    <property type="match status" value="1"/>
</dbReference>
<gene>
    <name evidence="5" type="ORF">ALP13_02944</name>
</gene>
<dbReference type="SUPFAM" id="SSF46785">
    <property type="entry name" value="Winged helix' DNA-binding domain"/>
    <property type="match status" value="1"/>
</dbReference>
<name>A0A0N0G327_PSEYM</name>
<reference evidence="5 6" key="1">
    <citation type="submission" date="2018-08" db="EMBL/GenBank/DDBJ databases">
        <title>Recombination of ecologically and evolutionarily significant loci maintains genetic cohesion in the Pseudomonas syringae species complex.</title>
        <authorList>
            <person name="Dillon M."/>
            <person name="Thakur S."/>
            <person name="Almeida R.N.D."/>
            <person name="Weir B.S."/>
            <person name="Guttman D.S."/>
        </authorList>
    </citation>
    <scope>NUCLEOTIDE SEQUENCE [LARGE SCALE GENOMIC DNA]</scope>
    <source>
        <strain evidence="5 6">ICMP 11281</strain>
    </source>
</reference>
<dbReference type="Pfam" id="PF01638">
    <property type="entry name" value="HxlR"/>
    <property type="match status" value="1"/>
</dbReference>
<evidence type="ECO:0000256" key="2">
    <source>
        <dbReference type="ARBA" id="ARBA00023125"/>
    </source>
</evidence>
<dbReference type="Proteomes" id="UP000271631">
    <property type="component" value="Unassembled WGS sequence"/>
</dbReference>
<dbReference type="Gene3D" id="1.10.10.10">
    <property type="entry name" value="Winged helix-like DNA-binding domain superfamily/Winged helix DNA-binding domain"/>
    <property type="match status" value="1"/>
</dbReference>
<dbReference type="InterPro" id="IPR002577">
    <property type="entry name" value="HTH_HxlR"/>
</dbReference>
<dbReference type="RefSeq" id="WP_054069262.1">
    <property type="nucleotide sequence ID" value="NZ_JAEVFP010000056.1"/>
</dbReference>
<evidence type="ECO:0000256" key="3">
    <source>
        <dbReference type="ARBA" id="ARBA00023163"/>
    </source>
</evidence>
<keyword evidence="1" id="KW-0805">Transcription regulation</keyword>
<evidence type="ECO:0000313" key="6">
    <source>
        <dbReference type="Proteomes" id="UP000271631"/>
    </source>
</evidence>
<feature type="domain" description="HTH hxlR-type" evidence="4">
    <location>
        <begin position="30"/>
        <end position="128"/>
    </location>
</feature>
<evidence type="ECO:0000259" key="4">
    <source>
        <dbReference type="PROSITE" id="PS51118"/>
    </source>
</evidence>
<dbReference type="GO" id="GO:0003677">
    <property type="term" value="F:DNA binding"/>
    <property type="evidence" value="ECO:0007669"/>
    <property type="project" value="UniProtKB-KW"/>
</dbReference>
<dbReference type="PROSITE" id="PS51118">
    <property type="entry name" value="HTH_HXLR"/>
    <property type="match status" value="1"/>
</dbReference>
<dbReference type="AlphaFoldDB" id="A0A0N0G327"/>
<dbReference type="InterPro" id="IPR036388">
    <property type="entry name" value="WH-like_DNA-bd_sf"/>
</dbReference>
<accession>A0A0N0G327</accession>
<dbReference type="PANTHER" id="PTHR33204">
    <property type="entry name" value="TRANSCRIPTIONAL REGULATOR, MARR FAMILY"/>
    <property type="match status" value="1"/>
</dbReference>
<evidence type="ECO:0000313" key="5">
    <source>
        <dbReference type="EMBL" id="RMV26669.1"/>
    </source>
</evidence>
<dbReference type="EMBL" id="RBUQ01000384">
    <property type="protein sequence ID" value="RMV26669.1"/>
    <property type="molecule type" value="Genomic_DNA"/>
</dbReference>
<evidence type="ECO:0000256" key="1">
    <source>
        <dbReference type="ARBA" id="ARBA00023015"/>
    </source>
</evidence>
<keyword evidence="3" id="KW-0804">Transcription</keyword>
<dbReference type="InterPro" id="IPR036390">
    <property type="entry name" value="WH_DNA-bd_sf"/>
</dbReference>
<protein>
    <recommendedName>
        <fullName evidence="4">HTH hxlR-type domain-containing protein</fullName>
    </recommendedName>
</protein>
<organism evidence="5 6">
    <name type="scientific">Pseudomonas syringae pv. maculicola</name>
    <dbReference type="NCBI Taxonomy" id="59511"/>
    <lineage>
        <taxon>Bacteria</taxon>
        <taxon>Pseudomonadati</taxon>
        <taxon>Pseudomonadota</taxon>
        <taxon>Gammaproteobacteria</taxon>
        <taxon>Pseudomonadales</taxon>
        <taxon>Pseudomonadaceae</taxon>
        <taxon>Pseudomonas</taxon>
    </lineage>
</organism>
<comment type="caution">
    <text evidence="5">The sequence shown here is derived from an EMBL/GenBank/DDBJ whole genome shotgun (WGS) entry which is preliminary data.</text>
</comment>
<proteinExistence type="predicted"/>
<sequence length="142" mass="15759">MSESASHPQSETVESMLAFVRQGQVLANDCPSRIVLNHVCSRWGVLVLVVLRGGMHRFSEVRRKIGGVSEKMLAQTLQHLEQDGFVSRKSLPVVPPHVQYRLTPMGEEVALQVETLATWIETNLPRIMQAREASSTAKTTPA</sequence>
<keyword evidence="2" id="KW-0238">DNA-binding</keyword>